<evidence type="ECO:0000256" key="1">
    <source>
        <dbReference type="SAM" id="MobiDB-lite"/>
    </source>
</evidence>
<organism evidence="3 4">
    <name type="scientific">Gossypium davidsonii</name>
    <name type="common">Davidson's cotton</name>
    <name type="synonym">Gossypium klotzschianum subsp. davidsonii</name>
    <dbReference type="NCBI Taxonomy" id="34287"/>
    <lineage>
        <taxon>Eukaryota</taxon>
        <taxon>Viridiplantae</taxon>
        <taxon>Streptophyta</taxon>
        <taxon>Embryophyta</taxon>
        <taxon>Tracheophyta</taxon>
        <taxon>Spermatophyta</taxon>
        <taxon>Magnoliopsida</taxon>
        <taxon>eudicotyledons</taxon>
        <taxon>Gunneridae</taxon>
        <taxon>Pentapetalae</taxon>
        <taxon>rosids</taxon>
        <taxon>malvids</taxon>
        <taxon>Malvales</taxon>
        <taxon>Malvaceae</taxon>
        <taxon>Malvoideae</taxon>
        <taxon>Gossypium</taxon>
    </lineage>
</organism>
<sequence length="112" mass="12570">MSGRENSPKLELKLNLLSPPTARPNNQQVNGSPNTSEMSLESSCVSSETDDSSMMMMMQRRSSEEETPMVLVGCPRCLMYVMLAQVNLKCPKCKTTVFLDFLNHYNTKMPSN</sequence>
<dbReference type="Proteomes" id="UP000593561">
    <property type="component" value="Unassembled WGS sequence"/>
</dbReference>
<keyword evidence="4" id="KW-1185">Reference proteome</keyword>
<dbReference type="PANTHER" id="PTHR33177:SF76">
    <property type="entry name" value="PROTEIN GL2-INTERACTING REPRESSOR 2"/>
    <property type="match status" value="1"/>
</dbReference>
<evidence type="ECO:0000313" key="3">
    <source>
        <dbReference type="EMBL" id="MBA0637061.1"/>
    </source>
</evidence>
<protein>
    <recommendedName>
        <fullName evidence="2">GIR1-like zinc ribbon domain-containing protein</fullName>
    </recommendedName>
</protein>
<comment type="caution">
    <text evidence="3">The sequence shown here is derived from an EMBL/GenBank/DDBJ whole genome shotgun (WGS) entry which is preliminary data.</text>
</comment>
<feature type="compositionally biased region" description="Low complexity" evidence="1">
    <location>
        <begin position="36"/>
        <end position="60"/>
    </location>
</feature>
<feature type="domain" description="GIR1-like zinc ribbon" evidence="2">
    <location>
        <begin position="67"/>
        <end position="102"/>
    </location>
</feature>
<gene>
    <name evidence="3" type="ORF">Godav_021886</name>
</gene>
<name>A0A7J8TFZ6_GOSDV</name>
<evidence type="ECO:0000259" key="2">
    <source>
        <dbReference type="Pfam" id="PF24747"/>
    </source>
</evidence>
<dbReference type="Pfam" id="PF24747">
    <property type="entry name" value="Zn-ribbon_GIR1"/>
    <property type="match status" value="1"/>
</dbReference>
<dbReference type="InterPro" id="IPR055281">
    <property type="entry name" value="GIR1-2/SIED1"/>
</dbReference>
<dbReference type="InterPro" id="IPR056440">
    <property type="entry name" value="Zn-ribbon_GIR1"/>
</dbReference>
<accession>A0A7J8TFZ6</accession>
<feature type="region of interest" description="Disordered" evidence="1">
    <location>
        <begin position="1"/>
        <end position="65"/>
    </location>
</feature>
<feature type="compositionally biased region" description="Polar residues" evidence="1">
    <location>
        <begin position="23"/>
        <end position="35"/>
    </location>
</feature>
<dbReference type="PANTHER" id="PTHR33177">
    <property type="entry name" value="PUTATIVE-RELATED"/>
    <property type="match status" value="1"/>
</dbReference>
<proteinExistence type="predicted"/>
<reference evidence="3 4" key="1">
    <citation type="journal article" date="2019" name="Genome Biol. Evol.">
        <title>Insights into the evolution of the New World diploid cottons (Gossypium, subgenus Houzingenia) based on genome sequencing.</title>
        <authorList>
            <person name="Grover C.E."/>
            <person name="Arick M.A. 2nd"/>
            <person name="Thrash A."/>
            <person name="Conover J.L."/>
            <person name="Sanders W.S."/>
            <person name="Peterson D.G."/>
            <person name="Frelichowski J.E."/>
            <person name="Scheffler J.A."/>
            <person name="Scheffler B.E."/>
            <person name="Wendel J.F."/>
        </authorList>
    </citation>
    <scope>NUCLEOTIDE SEQUENCE [LARGE SCALE GENOMIC DNA]</scope>
    <source>
        <strain evidence="3">27</strain>
        <tissue evidence="3">Leaf</tissue>
    </source>
</reference>
<feature type="compositionally biased region" description="Basic and acidic residues" evidence="1">
    <location>
        <begin position="1"/>
        <end position="12"/>
    </location>
</feature>
<dbReference type="EMBL" id="JABFAC010247827">
    <property type="protein sequence ID" value="MBA0637061.1"/>
    <property type="molecule type" value="Genomic_DNA"/>
</dbReference>
<evidence type="ECO:0000313" key="4">
    <source>
        <dbReference type="Proteomes" id="UP000593561"/>
    </source>
</evidence>
<dbReference type="AlphaFoldDB" id="A0A7J8TFZ6"/>